<dbReference type="RefSeq" id="WP_084252365.1">
    <property type="nucleotide sequence ID" value="NZ_BDCR01000003.1"/>
</dbReference>
<organism evidence="8 9">
    <name type="scientific">Paludibacter jiangxiensis</name>
    <dbReference type="NCBI Taxonomy" id="681398"/>
    <lineage>
        <taxon>Bacteria</taxon>
        <taxon>Pseudomonadati</taxon>
        <taxon>Bacteroidota</taxon>
        <taxon>Bacteroidia</taxon>
        <taxon>Bacteroidales</taxon>
        <taxon>Paludibacteraceae</taxon>
        <taxon>Paludibacter</taxon>
    </lineage>
</organism>
<evidence type="ECO:0000259" key="7">
    <source>
        <dbReference type="Pfam" id="PF14322"/>
    </source>
</evidence>
<dbReference type="InterPro" id="IPR011990">
    <property type="entry name" value="TPR-like_helical_dom_sf"/>
</dbReference>
<reference evidence="9" key="1">
    <citation type="submission" date="2016-04" db="EMBL/GenBank/DDBJ databases">
        <title>Draft genome sequence of Paludibacter jiangxiensis strain NM7.</title>
        <authorList>
            <person name="Qiu Y."/>
            <person name="Matsuura N."/>
            <person name="Ohashi A."/>
            <person name="Tourlousse M.D."/>
            <person name="Sekiguchi Y."/>
        </authorList>
    </citation>
    <scope>NUCLEOTIDE SEQUENCE [LARGE SCALE GENOMIC DNA]</scope>
    <source>
        <strain evidence="9">NM7</strain>
    </source>
</reference>
<accession>A0A161LFN3</accession>
<keyword evidence="4" id="KW-0472">Membrane</keyword>
<dbReference type="InterPro" id="IPR012944">
    <property type="entry name" value="SusD_RagB_dom"/>
</dbReference>
<reference evidence="9" key="2">
    <citation type="journal article" date="2017" name="Genome Announc.">
        <title>Draft genome sequence of Paludibacter jiangxiensis NM7(T), a propionate-producing fermentative bacterium.</title>
        <authorList>
            <person name="Qiu Y.-L."/>
            <person name="Tourlousse D.M."/>
            <person name="Matsuura N."/>
            <person name="Ohashi A."/>
            <person name="Sekiguchi Y."/>
        </authorList>
    </citation>
    <scope>NUCLEOTIDE SEQUENCE [LARGE SCALE GENOMIC DNA]</scope>
    <source>
        <strain evidence="9">NM7</strain>
    </source>
</reference>
<sequence>MKSISKILFTVGSLLLLLGLNSCGDSYLNVDHYSLLPADQMFKSDKDAQAGLVGCYDMMLPVSETDGDWGFKPNLFIGGHPTMDTQATGWDKDWNTQNWNADTPELLSGWRHCYKAISRCNDFLAGLGAATNITPSLKTSLDGQARCVRAFFYMWLAKAFGRVPMLATGENYINSPQKARAKTYTEMWDFIINDLKAAVTELDWDPLNGEYGRCTKGFALSYLGEAYMWKAYRVPDQATDNYKLAADALKQVIDSKKYELNPSFTTLFDPGAVWTKECIWEEVLDQGSQWNSWANLTDAHAWVTYFTACPAAGGWGSLYLSWEWWSSYEQGDKRRDASGITGAVPGIDPKWKSATTYGYNPYLQQSIVTDDGLTSHYHYYKDGEAAPAIWSLKYWRTCRADWNAMWGPQQIYYKRYSNVLLDYAECLFHLNGADDATAWGYISQIRDRAFGNQEVGKKATLTATYLPYYQQIASFYIGKGDKKAVVPTDYPQPFNETAVTVPDAKTYYTQVKSAKNFTSPVWLVALGMERRKEFNAEWCLAQDLIRSGFMEDHINHDYPQNQGYPNTDPKVQDAWQTNRTFNYVPAKMDMPIPTQELLKNPLCDQNDAYK</sequence>
<feature type="domain" description="RagB/SusD" evidence="6">
    <location>
        <begin position="276"/>
        <end position="609"/>
    </location>
</feature>
<comment type="similarity">
    <text evidence="2">Belongs to the SusD family.</text>
</comment>
<evidence type="ECO:0000313" key="9">
    <source>
        <dbReference type="Proteomes" id="UP000076586"/>
    </source>
</evidence>
<protein>
    <submittedName>
        <fullName evidence="8">Starch-binding associating with outer membrane</fullName>
    </submittedName>
</protein>
<dbReference type="Gene3D" id="1.25.40.390">
    <property type="match status" value="1"/>
</dbReference>
<comment type="caution">
    <text evidence="8">The sequence shown here is derived from an EMBL/GenBank/DDBJ whole genome shotgun (WGS) entry which is preliminary data.</text>
</comment>
<proteinExistence type="inferred from homology"/>
<dbReference type="OrthoDB" id="9792139at2"/>
<evidence type="ECO:0000256" key="1">
    <source>
        <dbReference type="ARBA" id="ARBA00004442"/>
    </source>
</evidence>
<dbReference type="STRING" id="681398.PJIAN_3786"/>
<dbReference type="SUPFAM" id="SSF48452">
    <property type="entry name" value="TPR-like"/>
    <property type="match status" value="1"/>
</dbReference>
<feature type="domain" description="SusD-like N-terminal" evidence="7">
    <location>
        <begin position="85"/>
        <end position="225"/>
    </location>
</feature>
<evidence type="ECO:0000256" key="4">
    <source>
        <dbReference type="ARBA" id="ARBA00023136"/>
    </source>
</evidence>
<evidence type="ECO:0000256" key="3">
    <source>
        <dbReference type="ARBA" id="ARBA00022729"/>
    </source>
</evidence>
<comment type="subcellular location">
    <subcellularLocation>
        <location evidence="1">Cell outer membrane</location>
    </subcellularLocation>
</comment>
<gene>
    <name evidence="8" type="ORF">PJIAN_3786</name>
</gene>
<dbReference type="EMBL" id="BDCR01000003">
    <property type="protein sequence ID" value="GAT63457.1"/>
    <property type="molecule type" value="Genomic_DNA"/>
</dbReference>
<keyword evidence="9" id="KW-1185">Reference proteome</keyword>
<dbReference type="Pfam" id="PF07980">
    <property type="entry name" value="SusD_RagB"/>
    <property type="match status" value="1"/>
</dbReference>
<keyword evidence="5" id="KW-0998">Cell outer membrane</keyword>
<dbReference type="Proteomes" id="UP000076586">
    <property type="component" value="Unassembled WGS sequence"/>
</dbReference>
<evidence type="ECO:0000256" key="2">
    <source>
        <dbReference type="ARBA" id="ARBA00006275"/>
    </source>
</evidence>
<dbReference type="GO" id="GO:0009279">
    <property type="term" value="C:cell outer membrane"/>
    <property type="evidence" value="ECO:0007669"/>
    <property type="project" value="UniProtKB-SubCell"/>
</dbReference>
<name>A0A161LFN3_9BACT</name>
<evidence type="ECO:0000256" key="5">
    <source>
        <dbReference type="ARBA" id="ARBA00023237"/>
    </source>
</evidence>
<dbReference type="InterPro" id="IPR033985">
    <property type="entry name" value="SusD-like_N"/>
</dbReference>
<evidence type="ECO:0000259" key="6">
    <source>
        <dbReference type="Pfam" id="PF07980"/>
    </source>
</evidence>
<dbReference type="AlphaFoldDB" id="A0A161LFN3"/>
<evidence type="ECO:0000313" key="8">
    <source>
        <dbReference type="EMBL" id="GAT63457.1"/>
    </source>
</evidence>
<dbReference type="Pfam" id="PF14322">
    <property type="entry name" value="SusD-like_3"/>
    <property type="match status" value="1"/>
</dbReference>
<keyword evidence="3" id="KW-0732">Signal</keyword>